<feature type="transmembrane region" description="Helical" evidence="7">
    <location>
        <begin position="213"/>
        <end position="230"/>
    </location>
</feature>
<accession>A0A812BQX8</accession>
<feature type="transmembrane region" description="Helical" evidence="7">
    <location>
        <begin position="437"/>
        <end position="461"/>
    </location>
</feature>
<keyword evidence="5 7" id="KW-0472">Membrane</keyword>
<evidence type="ECO:0000256" key="3">
    <source>
        <dbReference type="ARBA" id="ARBA00022692"/>
    </source>
</evidence>
<protein>
    <recommendedName>
        <fullName evidence="6">Solute carrier family 35 member F5</fullName>
    </recommendedName>
</protein>
<dbReference type="AlphaFoldDB" id="A0A812BQX8"/>
<feature type="transmembrane region" description="Helical" evidence="7">
    <location>
        <begin position="527"/>
        <end position="552"/>
    </location>
</feature>
<evidence type="ECO:0000256" key="6">
    <source>
        <dbReference type="ARBA" id="ARBA00040744"/>
    </source>
</evidence>
<feature type="transmembrane region" description="Helical" evidence="7">
    <location>
        <begin position="271"/>
        <end position="293"/>
    </location>
</feature>
<dbReference type="OrthoDB" id="10041630at2759"/>
<reference evidence="8" key="1">
    <citation type="submission" date="2021-01" db="EMBL/GenBank/DDBJ databases">
        <authorList>
            <person name="Li R."/>
            <person name="Bekaert M."/>
        </authorList>
    </citation>
    <scope>NUCLEOTIDE SEQUENCE</scope>
    <source>
        <strain evidence="8">Farmed</strain>
    </source>
</reference>
<keyword evidence="3 7" id="KW-0812">Transmembrane</keyword>
<evidence type="ECO:0000256" key="5">
    <source>
        <dbReference type="ARBA" id="ARBA00023136"/>
    </source>
</evidence>
<evidence type="ECO:0000256" key="4">
    <source>
        <dbReference type="ARBA" id="ARBA00022989"/>
    </source>
</evidence>
<evidence type="ECO:0000256" key="2">
    <source>
        <dbReference type="ARBA" id="ARBA00007863"/>
    </source>
</evidence>
<sequence length="663" mass="77802">MLLKYQLPSPPAFEKMSSTDFSAERELYFSLQRKNWISQIDVVISISLSAPGRESAQRFDSIEDCPIDTDKLLGDPIFVPIKFDDKSSGAESDESSNDSKNKSTVRFSNLSEVRQLSDIYAEEAVIARLSYNASVRAEEARLRALSKLSLKQVAKIAFIFCILWFFGNFCYQKALDDTEASIVNVLSSTSSLFTLVGAAVYPSNSADRFTLSKLAAVMFSICGITLVSLTDSKFEKGIPAGSLWALGGSLLYAAYLVVLKRKADHEDKLDLPMFFGFVGFFNTLFLWPGFFLLHYSKQEIFEWPTDHQWMFIAINGMIGTVLSEMLWLWGCFLTSSLIGTLALSLTIPLSMLADVIIKGVRSSFLKFNWQILIFLFFSFSSFSFSSFFFFFFFLFLLFLLVSFSSCFFFFLFLFLLFSFSSFFFFFFFLFLLFSSCFFFFFFLFLLFLLVSFSSFFFFFLLVSFSSFFFLFLFLLFSSFLFLLFSLFLFLFSSFLFLLFSFLFLLFSSFLFLLLFSSFLFLLLFSSFLFLLLFFVSFSSSFFFVSFSSSFFFVSFSSSFFFVSFFFFLLLFFFLRFFFFFFFSFLFFFFFFFFFLFFFFFFFLLFFVFSSSFFFVSFSSSFFLRFFFFFVSFSSSFFFVSFSSSFSSFLFLRFFFLFLLFLLA</sequence>
<feature type="transmembrane region" description="Helical" evidence="7">
    <location>
        <begin position="645"/>
        <end position="662"/>
    </location>
</feature>
<dbReference type="PANTHER" id="PTHR23051:SF0">
    <property type="entry name" value="SOLUTE CARRIER FAMILY 35 MEMBER F5"/>
    <property type="match status" value="1"/>
</dbReference>
<dbReference type="GO" id="GO:0016020">
    <property type="term" value="C:membrane"/>
    <property type="evidence" value="ECO:0007669"/>
    <property type="project" value="UniProtKB-SubCell"/>
</dbReference>
<feature type="transmembrane region" description="Helical" evidence="7">
    <location>
        <begin position="496"/>
        <end position="521"/>
    </location>
</feature>
<evidence type="ECO:0000256" key="1">
    <source>
        <dbReference type="ARBA" id="ARBA00004141"/>
    </source>
</evidence>
<keyword evidence="4 7" id="KW-1133">Transmembrane helix</keyword>
<gene>
    <name evidence="8" type="ORF">SPHA_22338</name>
</gene>
<comment type="subcellular location">
    <subcellularLocation>
        <location evidence="1">Membrane</location>
        <topology evidence="1">Multi-pass membrane protein</topology>
    </subcellularLocation>
</comment>
<dbReference type="Proteomes" id="UP000597762">
    <property type="component" value="Unassembled WGS sequence"/>
</dbReference>
<feature type="transmembrane region" description="Helical" evidence="7">
    <location>
        <begin position="407"/>
        <end position="430"/>
    </location>
</feature>
<feature type="transmembrane region" description="Helical" evidence="7">
    <location>
        <begin position="180"/>
        <end position="201"/>
    </location>
</feature>
<feature type="transmembrane region" description="Helical" evidence="7">
    <location>
        <begin position="584"/>
        <end position="609"/>
    </location>
</feature>
<feature type="transmembrane region" description="Helical" evidence="7">
    <location>
        <begin position="559"/>
        <end position="578"/>
    </location>
</feature>
<keyword evidence="9" id="KW-1185">Reference proteome</keyword>
<dbReference type="SUPFAM" id="SSF103481">
    <property type="entry name" value="Multidrug resistance efflux transporter EmrE"/>
    <property type="match status" value="1"/>
</dbReference>
<name>A0A812BQX8_ACAPH</name>
<dbReference type="PANTHER" id="PTHR23051">
    <property type="entry name" value="SOLUTE CARRIER FAMILY 35, MEMBER F5"/>
    <property type="match status" value="1"/>
</dbReference>
<feature type="transmembrane region" description="Helical" evidence="7">
    <location>
        <begin position="621"/>
        <end position="639"/>
    </location>
</feature>
<evidence type="ECO:0000313" key="9">
    <source>
        <dbReference type="Proteomes" id="UP000597762"/>
    </source>
</evidence>
<feature type="transmembrane region" description="Helical" evidence="7">
    <location>
        <begin position="153"/>
        <end position="174"/>
    </location>
</feature>
<evidence type="ECO:0000313" key="8">
    <source>
        <dbReference type="EMBL" id="CAE1240410.1"/>
    </source>
</evidence>
<proteinExistence type="inferred from homology"/>
<dbReference type="InterPro" id="IPR037185">
    <property type="entry name" value="EmrE-like"/>
</dbReference>
<comment type="caution">
    <text evidence="8">The sequence shown here is derived from an EMBL/GenBank/DDBJ whole genome shotgun (WGS) entry which is preliminary data.</text>
</comment>
<feature type="transmembrane region" description="Helical" evidence="7">
    <location>
        <begin position="242"/>
        <end position="259"/>
    </location>
</feature>
<feature type="transmembrane region" description="Helical" evidence="7">
    <location>
        <begin position="371"/>
        <end position="401"/>
    </location>
</feature>
<organism evidence="8 9">
    <name type="scientific">Acanthosepion pharaonis</name>
    <name type="common">Pharaoh cuttlefish</name>
    <name type="synonym">Sepia pharaonis</name>
    <dbReference type="NCBI Taxonomy" id="158019"/>
    <lineage>
        <taxon>Eukaryota</taxon>
        <taxon>Metazoa</taxon>
        <taxon>Spiralia</taxon>
        <taxon>Lophotrochozoa</taxon>
        <taxon>Mollusca</taxon>
        <taxon>Cephalopoda</taxon>
        <taxon>Coleoidea</taxon>
        <taxon>Decapodiformes</taxon>
        <taxon>Sepiida</taxon>
        <taxon>Sepiina</taxon>
        <taxon>Sepiidae</taxon>
        <taxon>Acanthosepion</taxon>
    </lineage>
</organism>
<evidence type="ECO:0000256" key="7">
    <source>
        <dbReference type="SAM" id="Phobius"/>
    </source>
</evidence>
<dbReference type="EMBL" id="CAHIKZ030000824">
    <property type="protein sequence ID" value="CAE1240410.1"/>
    <property type="molecule type" value="Genomic_DNA"/>
</dbReference>
<feature type="transmembrane region" description="Helical" evidence="7">
    <location>
        <begin position="467"/>
        <end position="489"/>
    </location>
</feature>
<feature type="transmembrane region" description="Helical" evidence="7">
    <location>
        <begin position="326"/>
        <end position="350"/>
    </location>
</feature>
<comment type="similarity">
    <text evidence="2">Belongs to the SLC35F solute transporter family.</text>
</comment>